<keyword evidence="1" id="KW-1185">Reference proteome</keyword>
<gene>
    <name evidence="2" type="primary">LOC114250320</name>
</gene>
<protein>
    <submittedName>
        <fullName evidence="2">Uncharacterized protein LOC114250320</fullName>
    </submittedName>
</protein>
<dbReference type="Proteomes" id="UP000504629">
    <property type="component" value="Unplaced"/>
</dbReference>
<accession>A0A6J2KG75</accession>
<dbReference type="AlphaFoldDB" id="A0A6J2KG75"/>
<dbReference type="GeneID" id="114250320"/>
<name>A0A6J2KG75_BOMMA</name>
<sequence length="132" mass="14682">MKRVLNVPSFVLFNGHKIMLIRVRCIPIFAYSEGSYLVKILILSNLVSGCNIAQSLILLLLGYTAGEARTHLVEESMLLVKTTYHGSPGHGHFTQKSKSIVRLILVRFCRSSLMTYPDVMPLASVAYGWVAV</sequence>
<evidence type="ECO:0000313" key="2">
    <source>
        <dbReference type="RefSeq" id="XP_028039942.1"/>
    </source>
</evidence>
<dbReference type="RefSeq" id="XP_028039942.1">
    <property type="nucleotide sequence ID" value="XM_028184141.1"/>
</dbReference>
<proteinExistence type="predicted"/>
<organism evidence="1 2">
    <name type="scientific">Bombyx mandarina</name>
    <name type="common">Wild silk moth</name>
    <name type="synonym">Wild silkworm</name>
    <dbReference type="NCBI Taxonomy" id="7092"/>
    <lineage>
        <taxon>Eukaryota</taxon>
        <taxon>Metazoa</taxon>
        <taxon>Ecdysozoa</taxon>
        <taxon>Arthropoda</taxon>
        <taxon>Hexapoda</taxon>
        <taxon>Insecta</taxon>
        <taxon>Pterygota</taxon>
        <taxon>Neoptera</taxon>
        <taxon>Endopterygota</taxon>
        <taxon>Lepidoptera</taxon>
        <taxon>Glossata</taxon>
        <taxon>Ditrysia</taxon>
        <taxon>Bombycoidea</taxon>
        <taxon>Bombycidae</taxon>
        <taxon>Bombycinae</taxon>
        <taxon>Bombyx</taxon>
    </lineage>
</organism>
<reference evidence="2" key="1">
    <citation type="submission" date="2025-08" db="UniProtKB">
        <authorList>
            <consortium name="RefSeq"/>
        </authorList>
    </citation>
    <scope>IDENTIFICATION</scope>
    <source>
        <tissue evidence="2">Silk gland</tissue>
    </source>
</reference>
<dbReference type="KEGG" id="bman:114250320"/>
<evidence type="ECO:0000313" key="1">
    <source>
        <dbReference type="Proteomes" id="UP000504629"/>
    </source>
</evidence>